<name>A0A0F0GD57_LENAE</name>
<protein>
    <recommendedName>
        <fullName evidence="1">CHAT domain-containing protein</fullName>
    </recommendedName>
</protein>
<dbReference type="PANTHER" id="PTHR10098">
    <property type="entry name" value="RAPSYN-RELATED"/>
    <property type="match status" value="1"/>
</dbReference>
<dbReference type="EMBL" id="JYJG01000444">
    <property type="protein sequence ID" value="KJK35226.1"/>
    <property type="molecule type" value="Genomic_DNA"/>
</dbReference>
<dbReference type="Pfam" id="PF12770">
    <property type="entry name" value="CHAT"/>
    <property type="match status" value="1"/>
</dbReference>
<dbReference type="Proteomes" id="UP000033393">
    <property type="component" value="Unassembled WGS sequence"/>
</dbReference>
<dbReference type="STRING" id="68170.GCA_000974445_02163"/>
<evidence type="ECO:0000313" key="3">
    <source>
        <dbReference type="Proteomes" id="UP000033393"/>
    </source>
</evidence>
<organism evidence="2 3">
    <name type="scientific">Lentzea aerocolonigenes</name>
    <name type="common">Lechevalieria aerocolonigenes</name>
    <name type="synonym">Saccharothrix aerocolonigenes</name>
    <dbReference type="NCBI Taxonomy" id="68170"/>
    <lineage>
        <taxon>Bacteria</taxon>
        <taxon>Bacillati</taxon>
        <taxon>Actinomycetota</taxon>
        <taxon>Actinomycetes</taxon>
        <taxon>Pseudonocardiales</taxon>
        <taxon>Pseudonocardiaceae</taxon>
        <taxon>Lentzea</taxon>
    </lineage>
</organism>
<evidence type="ECO:0000259" key="1">
    <source>
        <dbReference type="Pfam" id="PF12770"/>
    </source>
</evidence>
<gene>
    <name evidence="2" type="ORF">UK23_43060</name>
</gene>
<dbReference type="AlphaFoldDB" id="A0A0F0GD57"/>
<feature type="domain" description="CHAT" evidence="1">
    <location>
        <begin position="622"/>
        <end position="849"/>
    </location>
</feature>
<evidence type="ECO:0000313" key="2">
    <source>
        <dbReference type="EMBL" id="KJK35226.1"/>
    </source>
</evidence>
<dbReference type="Gene3D" id="1.25.40.10">
    <property type="entry name" value="Tetratricopeptide repeat domain"/>
    <property type="match status" value="2"/>
</dbReference>
<dbReference type="SMART" id="SM00028">
    <property type="entry name" value="TPR"/>
    <property type="match status" value="5"/>
</dbReference>
<dbReference type="InterPro" id="IPR019734">
    <property type="entry name" value="TPR_rpt"/>
</dbReference>
<dbReference type="eggNOG" id="COG4995">
    <property type="taxonomic scope" value="Bacteria"/>
</dbReference>
<dbReference type="eggNOG" id="COG0457">
    <property type="taxonomic scope" value="Bacteria"/>
</dbReference>
<comment type="caution">
    <text evidence="2">The sequence shown here is derived from an EMBL/GenBank/DDBJ whole genome shotgun (WGS) entry which is preliminary data.</text>
</comment>
<dbReference type="SUPFAM" id="SSF48452">
    <property type="entry name" value="TPR-like"/>
    <property type="match status" value="2"/>
</dbReference>
<reference evidence="2 3" key="1">
    <citation type="submission" date="2015-02" db="EMBL/GenBank/DDBJ databases">
        <authorList>
            <person name="Ju K.-S."/>
            <person name="Doroghazi J.R."/>
            <person name="Metcalf W."/>
        </authorList>
    </citation>
    <scope>NUCLEOTIDE SEQUENCE [LARGE SCALE GENOMIC DNA]</scope>
    <source>
        <strain evidence="2 3">NRRL B-16140</strain>
    </source>
</reference>
<dbReference type="RefSeq" id="WP_052685552.1">
    <property type="nucleotide sequence ID" value="NZ_JYJG01000444.1"/>
</dbReference>
<dbReference type="InterPro" id="IPR011990">
    <property type="entry name" value="TPR-like_helical_dom_sf"/>
</dbReference>
<dbReference type="PATRIC" id="fig|68170.10.peg.1722"/>
<proteinExistence type="predicted"/>
<sequence length="862" mass="91215">MTDFCAADALEARQRNPRAAVEMARAVLRTTEDRAEWSIAERAIGLALREMHDFAGAARHLRRSIKIAVDASLPRLSALAQMSLAWVLAYTGKHQQALKMLDLAMPELSGADAVAALMQRGVVFHYLTRYDDAQRDYTAAIAGARRVGDKLVEARAHNNRGLVRAYVGDMREASADFEIAAALLGELGQELGVADVHWNAGIMATRSGDVPAALTLFDKAEEVHRRLDVMRPVLLVNRLELLVSVPLLDEARVAADRAITELKALKNPLGVSEALYFRARIALLDDDPDAANGFAAEARRRFRREQRLLWAAGARYLELHAAVLRGDRTRPLRLALSRVAAELDAMDWRLPALEARIDAGLVAADLGHRARAVSELSVAAASRLRGPAGLRVRGWYAEALRRKLSGDVRGTSAALRRGIGLLDEYRVSLGAAELRASTGVQGQALALEGLGLAVASGNAARVLSWTESWRAGALRMKAVSPPDDPRLEDALASLRAVSADIESALLAGKPAGALRVKLVRAEQRVRDLTRQMSGEVAVFKPPSVAALAAALGTAALIEFVEYGGELMAVVLAGGRATLHSLGSSEGAVREIRLLRFALHRLVTLPPQLPNLAVARSSAAHAASLLAQRLMAPLASRIDGRPLVVVPTGALNGLPWAVLERQVTVAPSASVWLRACSVPDASGEAVLAAGPRMAAAPAEIKAISSHVPGRVLVDSEATVSAVASAMDGAALAHIAAHGSFRVDNPLFSALELADGPLTVYDIERLHQPPTRVVLSACDTGQSAVRPGDELMGFTAALLSLGTRTLIAPVVPVPTDGTAPVMVELHQKLAAGMAPAEALSAVQRAAADDAAYAAAVGFVCFGAG</sequence>
<dbReference type="InterPro" id="IPR024983">
    <property type="entry name" value="CHAT_dom"/>
</dbReference>
<keyword evidence="3" id="KW-1185">Reference proteome</keyword>
<accession>A0A0F0GD57</accession>